<dbReference type="PANTHER" id="PTHR45398">
    <property type="match status" value="1"/>
</dbReference>
<dbReference type="PANTHER" id="PTHR45398:SF1">
    <property type="entry name" value="ENZYME, PUTATIVE (JCVI)-RELATED"/>
    <property type="match status" value="1"/>
</dbReference>
<evidence type="ECO:0000313" key="3">
    <source>
        <dbReference type="Proteomes" id="UP000005446"/>
    </source>
</evidence>
<dbReference type="Proteomes" id="UP000005446">
    <property type="component" value="Unassembled WGS sequence"/>
</dbReference>
<accession>H0EUP5</accession>
<organism evidence="2 3">
    <name type="scientific">Glarea lozoyensis (strain ATCC 74030 / MF5533)</name>
    <dbReference type="NCBI Taxonomy" id="1104152"/>
    <lineage>
        <taxon>Eukaryota</taxon>
        <taxon>Fungi</taxon>
        <taxon>Dikarya</taxon>
        <taxon>Ascomycota</taxon>
        <taxon>Pezizomycotina</taxon>
        <taxon>Leotiomycetes</taxon>
        <taxon>Helotiales</taxon>
        <taxon>Helotiaceae</taxon>
        <taxon>Glarea</taxon>
    </lineage>
</organism>
<dbReference type="InParanoid" id="H0EUP5"/>
<keyword evidence="3" id="KW-1185">Reference proteome</keyword>
<reference evidence="2 3" key="1">
    <citation type="journal article" date="2012" name="Eukaryot. Cell">
        <title>Genome sequence of the fungus Glarea lozoyensis: the first genome sequence of a species from the Helotiaceae family.</title>
        <authorList>
            <person name="Youssar L."/>
            <person name="Gruening B.A."/>
            <person name="Erxleben A."/>
            <person name="Guenther S."/>
            <person name="Huettel W."/>
        </authorList>
    </citation>
    <scope>NUCLEOTIDE SEQUENCE [LARGE SCALE GENOMIC DNA]</scope>
    <source>
        <strain evidence="3">ATCC 74030 / MF5533</strain>
    </source>
</reference>
<comment type="similarity">
    <text evidence="1">Belongs to the NRP synthetase family.</text>
</comment>
<protein>
    <submittedName>
        <fullName evidence="2">Putative HC-toxin synthetase</fullName>
    </submittedName>
</protein>
<proteinExistence type="inferred from homology"/>
<dbReference type="SUPFAM" id="SSF52777">
    <property type="entry name" value="CoA-dependent acyltransferases"/>
    <property type="match status" value="1"/>
</dbReference>
<dbReference type="HOGENOM" id="CLU_1421539_0_0_1"/>
<dbReference type="OrthoDB" id="416786at2759"/>
<name>H0EUP5_GLAL7</name>
<dbReference type="EMBL" id="AGUE01000179">
    <property type="protein sequence ID" value="EHK97749.1"/>
    <property type="molecule type" value="Genomic_DNA"/>
</dbReference>
<comment type="caution">
    <text evidence="2">The sequence shown here is derived from an EMBL/GenBank/DDBJ whole genome shotgun (WGS) entry which is preliminary data.</text>
</comment>
<gene>
    <name evidence="2" type="ORF">M7I_6482</name>
</gene>
<dbReference type="Gene3D" id="3.30.559.30">
    <property type="entry name" value="Nonribosomal peptide synthetase, condensation domain"/>
    <property type="match status" value="1"/>
</dbReference>
<sequence length="191" mass="21520">MSIAELLLEIQSQAAKMIEHEHTGLQTIKKLLPEFGTALELRNLLIVQPEAESDDYVYKEFPGLEAIREAMEDFDNYGLNVECILGSQSIEVLVNYDDHVINTMHLRDVMGQFTYTVQCLCNPSVSKLSVNDVATIKTSDQQRILEWNEHIPPSVDRCIHHLVQDQVNIQPAKLAVDAWLGLAIGCFASVR</sequence>
<evidence type="ECO:0000313" key="2">
    <source>
        <dbReference type="EMBL" id="EHK97749.1"/>
    </source>
</evidence>
<dbReference type="AlphaFoldDB" id="H0EUP5"/>
<evidence type="ECO:0000256" key="1">
    <source>
        <dbReference type="ARBA" id="ARBA00029454"/>
    </source>
</evidence>